<dbReference type="Gene3D" id="3.40.630.30">
    <property type="match status" value="1"/>
</dbReference>
<evidence type="ECO:0000313" key="3">
    <source>
        <dbReference type="Proteomes" id="UP000293719"/>
    </source>
</evidence>
<dbReference type="RefSeq" id="WP_131617546.1">
    <property type="nucleotide sequence ID" value="NZ_CP036532.1"/>
</dbReference>
<dbReference type="AlphaFoldDB" id="A0A4P6V326"/>
<dbReference type="Proteomes" id="UP000293719">
    <property type="component" value="Chromosome"/>
</dbReference>
<dbReference type="OrthoDB" id="213519at2"/>
<evidence type="ECO:0000259" key="1">
    <source>
        <dbReference type="Pfam" id="PF13480"/>
    </source>
</evidence>
<dbReference type="EMBL" id="CP036532">
    <property type="protein sequence ID" value="QBK31897.1"/>
    <property type="molecule type" value="Genomic_DNA"/>
</dbReference>
<dbReference type="GO" id="GO:0016740">
    <property type="term" value="F:transferase activity"/>
    <property type="evidence" value="ECO:0007669"/>
    <property type="project" value="UniProtKB-KW"/>
</dbReference>
<dbReference type="Pfam" id="PF13480">
    <property type="entry name" value="Acetyltransf_6"/>
    <property type="match status" value="1"/>
</dbReference>
<dbReference type="GeneID" id="90768737"/>
<organism evidence="2 3">
    <name type="scientific">Roseitalea porphyridii</name>
    <dbReference type="NCBI Taxonomy" id="1852022"/>
    <lineage>
        <taxon>Bacteria</taxon>
        <taxon>Pseudomonadati</taxon>
        <taxon>Pseudomonadota</taxon>
        <taxon>Alphaproteobacteria</taxon>
        <taxon>Hyphomicrobiales</taxon>
        <taxon>Ahrensiaceae</taxon>
        <taxon>Roseitalea</taxon>
    </lineage>
</organism>
<evidence type="ECO:0000313" key="2">
    <source>
        <dbReference type="EMBL" id="QBK31897.1"/>
    </source>
</evidence>
<name>A0A4P6V326_9HYPH</name>
<protein>
    <submittedName>
        <fullName evidence="2">GNAT family N-acetyltransferase</fullName>
    </submittedName>
</protein>
<proteinExistence type="predicted"/>
<dbReference type="InterPro" id="IPR038740">
    <property type="entry name" value="BioF2-like_GNAT_dom"/>
</dbReference>
<keyword evidence="2" id="KW-0808">Transferase</keyword>
<dbReference type="InterPro" id="IPR016181">
    <property type="entry name" value="Acyl_CoA_acyltransferase"/>
</dbReference>
<sequence>MSALPVIEEDVAEGAALIMPGSSGASETSPAVPQSRLTKGNRKFAVYPASAGFDIFDDLDPVTDFTVEPNIFFAPRFCVPAMPRLDERQVYLMVLQDRDQRDANTRFMMPYTIEKPGFRIGPDLIRAWSSPFGPYGAPLVERRESAQIIDDLMQTLALPGIPLPNILALPDVFADSPVVSLFRSVALSNGLPMASTRPVRRPVLDATGDADDYLKRTVSGHHRRNMARLWRNLDAMGGLSFDIARNREAVRIAMEEFLLLENAGWKGRQRTSLAADRYRAAFAREAVNGLADRDRCRIHQLKLGERVIASLIVFVDAGRAWTWKTTFDETLARFSPGTLLMQRATEALIDDPNITSADSCAPEDHPVMSRLWQERRDLFTLVIGLEQGRDREVRQAATQIELYKSTRTTARHMRRRLNSLLARR</sequence>
<keyword evidence="3" id="KW-1185">Reference proteome</keyword>
<accession>A0A4P6V326</accession>
<reference evidence="2 3" key="1">
    <citation type="journal article" date="2017" name="Int. J. Syst. Evol. Microbiol.">
        <title>Roseitalea porphyridii gen. nov., sp. nov., isolated from a red alga, and reclassification of Hoeflea suaedae Chung et al. 2013 as Pseudohoeflea suaedae gen. nov., comb. nov.</title>
        <authorList>
            <person name="Hyeon J.W."/>
            <person name="Jeong S.E."/>
            <person name="Baek K."/>
            <person name="Jeon C.O."/>
        </authorList>
    </citation>
    <scope>NUCLEOTIDE SEQUENCE [LARGE SCALE GENOMIC DNA]</scope>
    <source>
        <strain evidence="2 3">MA7-20</strain>
    </source>
</reference>
<feature type="domain" description="BioF2-like acetyltransferase" evidence="1">
    <location>
        <begin position="221"/>
        <end position="358"/>
    </location>
</feature>
<dbReference type="SUPFAM" id="SSF55729">
    <property type="entry name" value="Acyl-CoA N-acyltransferases (Nat)"/>
    <property type="match status" value="1"/>
</dbReference>
<gene>
    <name evidence="2" type="ORF">E0E05_15630</name>
</gene>
<dbReference type="KEGG" id="rpod:E0E05_15630"/>